<dbReference type="NCBIfam" id="NF003520">
    <property type="entry name" value="PRK05183.1"/>
    <property type="match status" value="1"/>
</dbReference>
<evidence type="ECO:0000256" key="4">
    <source>
        <dbReference type="ARBA" id="ARBA00022741"/>
    </source>
</evidence>
<dbReference type="CDD" id="cd10234">
    <property type="entry name" value="ASKHA_NBD_HSP70_DnaK-like"/>
    <property type="match status" value="1"/>
</dbReference>
<keyword evidence="11" id="KW-1185">Reference proteome</keyword>
<dbReference type="InterPro" id="IPR012725">
    <property type="entry name" value="Chaperone_DnaK"/>
</dbReference>
<dbReference type="RefSeq" id="WP_330108046.1">
    <property type="nucleotide sequence ID" value="NZ_JAZDQT010000002.1"/>
</dbReference>
<comment type="function">
    <text evidence="7">Acts as a chaperone.</text>
</comment>
<accession>A0ABU7I8J6</accession>
<dbReference type="Gene3D" id="3.30.420.40">
    <property type="match status" value="2"/>
</dbReference>
<dbReference type="Gene3D" id="2.60.34.10">
    <property type="entry name" value="Substrate Binding Domain Of DNAk, Chain A, domain 1"/>
    <property type="match status" value="1"/>
</dbReference>
<name>A0ABU7I8J6_9SPHI</name>
<dbReference type="InterPro" id="IPR018181">
    <property type="entry name" value="Heat_shock_70_CS"/>
</dbReference>
<evidence type="ECO:0000256" key="7">
    <source>
        <dbReference type="HAMAP-Rule" id="MF_00332"/>
    </source>
</evidence>
<dbReference type="InterPro" id="IPR043129">
    <property type="entry name" value="ATPase_NBD"/>
</dbReference>
<dbReference type="PRINTS" id="PR00301">
    <property type="entry name" value="HEATSHOCK70"/>
</dbReference>
<feature type="compositionally biased region" description="Low complexity" evidence="9">
    <location>
        <begin position="599"/>
        <end position="612"/>
    </location>
</feature>
<dbReference type="SUPFAM" id="SSF100920">
    <property type="entry name" value="Heat shock protein 70kD (HSP70), peptide-binding domain"/>
    <property type="match status" value="1"/>
</dbReference>
<dbReference type="NCBIfam" id="TIGR02350">
    <property type="entry name" value="prok_dnaK"/>
    <property type="match status" value="1"/>
</dbReference>
<dbReference type="HAMAP" id="MF_00332">
    <property type="entry name" value="DnaK"/>
    <property type="match status" value="1"/>
</dbReference>
<evidence type="ECO:0000256" key="2">
    <source>
        <dbReference type="ARBA" id="ARBA00014415"/>
    </source>
</evidence>
<dbReference type="PROSITE" id="PS01036">
    <property type="entry name" value="HSP70_3"/>
    <property type="match status" value="1"/>
</dbReference>
<keyword evidence="5 7" id="KW-0067">ATP-binding</keyword>
<dbReference type="PROSITE" id="PS00297">
    <property type="entry name" value="HSP70_1"/>
    <property type="match status" value="1"/>
</dbReference>
<evidence type="ECO:0000256" key="1">
    <source>
        <dbReference type="ARBA" id="ARBA00007381"/>
    </source>
</evidence>
<dbReference type="PANTHER" id="PTHR19375">
    <property type="entry name" value="HEAT SHOCK PROTEIN 70KDA"/>
    <property type="match status" value="1"/>
</dbReference>
<dbReference type="EMBL" id="JAZDQT010000002">
    <property type="protein sequence ID" value="MEE1945709.1"/>
    <property type="molecule type" value="Genomic_DNA"/>
</dbReference>
<comment type="similarity">
    <text evidence="1 7 8">Belongs to the heat shock protein 70 family.</text>
</comment>
<evidence type="ECO:0000256" key="6">
    <source>
        <dbReference type="ARBA" id="ARBA00023016"/>
    </source>
</evidence>
<feature type="modified residue" description="Phosphothreonine; by autocatalysis" evidence="7">
    <location>
        <position position="197"/>
    </location>
</feature>
<dbReference type="Gene3D" id="1.20.1270.10">
    <property type="match status" value="1"/>
</dbReference>
<keyword evidence="6 7" id="KW-0346">Stress response</keyword>
<protein>
    <recommendedName>
        <fullName evidence="2 7">Chaperone protein DnaK</fullName>
    </recommendedName>
    <alternativeName>
        <fullName evidence="7">HSP70</fullName>
    </alternativeName>
    <alternativeName>
        <fullName evidence="7">Heat shock 70 kDa protein</fullName>
    </alternativeName>
    <alternativeName>
        <fullName evidence="7">Heat shock protein 70</fullName>
    </alternativeName>
</protein>
<comment type="induction">
    <text evidence="7">By stress conditions e.g. heat shock.</text>
</comment>
<dbReference type="InterPro" id="IPR029047">
    <property type="entry name" value="HSP70_peptide-bd_sf"/>
</dbReference>
<evidence type="ECO:0000256" key="8">
    <source>
        <dbReference type="RuleBase" id="RU003322"/>
    </source>
</evidence>
<dbReference type="SUPFAM" id="SSF100934">
    <property type="entry name" value="Heat shock protein 70kD (HSP70), C-terminal subdomain"/>
    <property type="match status" value="1"/>
</dbReference>
<keyword evidence="3 7" id="KW-0597">Phosphoprotein</keyword>
<feature type="region of interest" description="Disordered" evidence="9">
    <location>
        <begin position="592"/>
        <end position="635"/>
    </location>
</feature>
<evidence type="ECO:0000256" key="9">
    <source>
        <dbReference type="SAM" id="MobiDB-lite"/>
    </source>
</evidence>
<dbReference type="NCBIfam" id="NF001413">
    <property type="entry name" value="PRK00290.1"/>
    <property type="match status" value="1"/>
</dbReference>
<proteinExistence type="evidence at transcript level"/>
<evidence type="ECO:0000256" key="5">
    <source>
        <dbReference type="ARBA" id="ARBA00022840"/>
    </source>
</evidence>
<gene>
    <name evidence="7 10" type="primary">dnaK</name>
    <name evidence="10" type="ORF">VRU48_11375</name>
</gene>
<dbReference type="Gene3D" id="3.90.640.10">
    <property type="entry name" value="Actin, Chain A, domain 4"/>
    <property type="match status" value="1"/>
</dbReference>
<evidence type="ECO:0000313" key="10">
    <source>
        <dbReference type="EMBL" id="MEE1945709.1"/>
    </source>
</evidence>
<dbReference type="Pfam" id="PF00012">
    <property type="entry name" value="HSP70"/>
    <property type="match status" value="1"/>
</dbReference>
<feature type="compositionally biased region" description="Acidic residues" evidence="9">
    <location>
        <begin position="622"/>
        <end position="635"/>
    </location>
</feature>
<dbReference type="SUPFAM" id="SSF53067">
    <property type="entry name" value="Actin-like ATPase domain"/>
    <property type="match status" value="2"/>
</dbReference>
<sequence length="635" mass="68276">MGKIIGIDLGTTNSCVAVMEGNEPVVIANSEGKRTTPSIVAFAENGERKVGEPAKRQAITNPTKTIYSIKRFMGSSYAEVAKEIARVPYKVVKGDNNTPRVEIDDRKYTPQEISAMILQKMKKTAEDFLGQEVTEAVITVPAYFNDAQRQATKEAGEIAGLSVKRIINEPTAAALAYGLDKAHKDMKIVVFDCGGGTHDVSVLELGDGVFEVKSTDGDTHLGGDDFDHVIIEWLAEEFKNENGMDLHKDPMALQRLKEAAEKAKIELSSTTSTEINLPYITADASGPKHLVRTLSRAKFEQLAGDLIKRTIDPCKSALKNAGLSVSDIDEIILVGGSTRIPAIQDAVKAFFGKEPSKGVNPDEVVAIGAAIQGGVLTGEVKDVLLLDVTPLSLGIETMGGVMTKLIEANTTIPSKKSETFSTAADNQPSVEIHILQGERPMAAQNRTIGRFILDGIPPAPRGVPQVEVAFDIDANGILHVSAKDKATGKEQKIRIEASSGLTDAEIQKMKQEAEANAEADAKAKEEADKINSADALIFSTEKQLKEFGEKLSADKKAPIEEGLKKLKDAHAARNFADIDAAQAELQNAWNAASEEMYKAGQEGQPQGEAPQADAQQGGDTVTDVDFEEVKDDEKK</sequence>
<keyword evidence="4 7" id="KW-0547">Nucleotide-binding</keyword>
<evidence type="ECO:0000256" key="3">
    <source>
        <dbReference type="ARBA" id="ARBA00022553"/>
    </source>
</evidence>
<dbReference type="Proteomes" id="UP001336835">
    <property type="component" value="Unassembled WGS sequence"/>
</dbReference>
<reference evidence="10 11" key="1">
    <citation type="submission" date="2024-01" db="EMBL/GenBank/DDBJ databases">
        <title>Pedobacter sp. nov., isolated from fresh soil.</title>
        <authorList>
            <person name="Le N.T.T."/>
        </authorList>
    </citation>
    <scope>NUCLEOTIDE SEQUENCE [LARGE SCALE GENOMIC DNA]</scope>
    <source>
        <strain evidence="10 11">KR3-3</strain>
    </source>
</reference>
<evidence type="ECO:0000313" key="11">
    <source>
        <dbReference type="Proteomes" id="UP001336835"/>
    </source>
</evidence>
<dbReference type="InterPro" id="IPR029048">
    <property type="entry name" value="HSP70_C_sf"/>
</dbReference>
<comment type="caution">
    <text evidence="10">The sequence shown here is derived from an EMBL/GenBank/DDBJ whole genome shotgun (WGS) entry which is preliminary data.</text>
</comment>
<keyword evidence="7" id="KW-0143">Chaperone</keyword>
<organism evidence="10 11">
    <name type="scientific">Pedobacter albus</name>
    <dbReference type="NCBI Taxonomy" id="3113905"/>
    <lineage>
        <taxon>Bacteria</taxon>
        <taxon>Pseudomonadati</taxon>
        <taxon>Bacteroidota</taxon>
        <taxon>Sphingobacteriia</taxon>
        <taxon>Sphingobacteriales</taxon>
        <taxon>Sphingobacteriaceae</taxon>
        <taxon>Pedobacter</taxon>
    </lineage>
</organism>
<dbReference type="InterPro" id="IPR013126">
    <property type="entry name" value="Hsp_70_fam"/>
</dbReference>